<dbReference type="InterPro" id="IPR050482">
    <property type="entry name" value="Sensor_HK_TwoCompSys"/>
</dbReference>
<dbReference type="Proteomes" id="UP001240150">
    <property type="component" value="Chromosome"/>
</dbReference>
<evidence type="ECO:0000256" key="9">
    <source>
        <dbReference type="SAM" id="Phobius"/>
    </source>
</evidence>
<dbReference type="Gene3D" id="1.20.5.1930">
    <property type="match status" value="1"/>
</dbReference>
<dbReference type="InterPro" id="IPR036890">
    <property type="entry name" value="HATPase_C_sf"/>
</dbReference>
<feature type="transmembrane region" description="Helical" evidence="9">
    <location>
        <begin position="41"/>
        <end position="60"/>
    </location>
</feature>
<evidence type="ECO:0000256" key="2">
    <source>
        <dbReference type="ARBA" id="ARBA00012438"/>
    </source>
</evidence>
<evidence type="ECO:0000256" key="3">
    <source>
        <dbReference type="ARBA" id="ARBA00022553"/>
    </source>
</evidence>
<evidence type="ECO:0000256" key="4">
    <source>
        <dbReference type="ARBA" id="ARBA00022679"/>
    </source>
</evidence>
<keyword evidence="5" id="KW-0547">Nucleotide-binding</keyword>
<dbReference type="PANTHER" id="PTHR24421">
    <property type="entry name" value="NITRATE/NITRITE SENSOR PROTEIN NARX-RELATED"/>
    <property type="match status" value="1"/>
</dbReference>
<feature type="transmembrane region" description="Helical" evidence="9">
    <location>
        <begin position="259"/>
        <end position="284"/>
    </location>
</feature>
<dbReference type="InterPro" id="IPR003594">
    <property type="entry name" value="HATPase_dom"/>
</dbReference>
<evidence type="ECO:0000256" key="7">
    <source>
        <dbReference type="ARBA" id="ARBA00022840"/>
    </source>
</evidence>
<feature type="transmembrane region" description="Helical" evidence="9">
    <location>
        <begin position="72"/>
        <end position="94"/>
    </location>
</feature>
<dbReference type="Pfam" id="PF02518">
    <property type="entry name" value="HATPase_c"/>
    <property type="match status" value="1"/>
</dbReference>
<keyword evidence="9" id="KW-0812">Transmembrane</keyword>
<organism evidence="11 12">
    <name type="scientific">Actinoplanes oblitus</name>
    <dbReference type="NCBI Taxonomy" id="3040509"/>
    <lineage>
        <taxon>Bacteria</taxon>
        <taxon>Bacillati</taxon>
        <taxon>Actinomycetota</taxon>
        <taxon>Actinomycetes</taxon>
        <taxon>Micromonosporales</taxon>
        <taxon>Micromonosporaceae</taxon>
        <taxon>Actinoplanes</taxon>
    </lineage>
</organism>
<accession>A0ABY8W7F0</accession>
<evidence type="ECO:0000256" key="6">
    <source>
        <dbReference type="ARBA" id="ARBA00022777"/>
    </source>
</evidence>
<evidence type="ECO:0000256" key="5">
    <source>
        <dbReference type="ARBA" id="ARBA00022741"/>
    </source>
</evidence>
<dbReference type="SUPFAM" id="SSF55874">
    <property type="entry name" value="ATPase domain of HSP90 chaperone/DNA topoisomerase II/histidine kinase"/>
    <property type="match status" value="1"/>
</dbReference>
<protein>
    <recommendedName>
        <fullName evidence="2">histidine kinase</fullName>
        <ecNumber evidence="2">2.7.13.3</ecNumber>
    </recommendedName>
</protein>
<evidence type="ECO:0000256" key="8">
    <source>
        <dbReference type="ARBA" id="ARBA00023012"/>
    </source>
</evidence>
<dbReference type="GO" id="GO:0016301">
    <property type="term" value="F:kinase activity"/>
    <property type="evidence" value="ECO:0007669"/>
    <property type="project" value="UniProtKB-KW"/>
</dbReference>
<dbReference type="RefSeq" id="WP_284914801.1">
    <property type="nucleotide sequence ID" value="NZ_CP126980.1"/>
</dbReference>
<dbReference type="InterPro" id="IPR011712">
    <property type="entry name" value="Sig_transdc_His_kin_sub3_dim/P"/>
</dbReference>
<evidence type="ECO:0000259" key="10">
    <source>
        <dbReference type="SMART" id="SM00387"/>
    </source>
</evidence>
<keyword evidence="3" id="KW-0597">Phosphoprotein</keyword>
<keyword evidence="8" id="KW-0902">Two-component regulatory system</keyword>
<comment type="catalytic activity">
    <reaction evidence="1">
        <text>ATP + protein L-histidine = ADP + protein N-phospho-L-histidine.</text>
        <dbReference type="EC" id="2.7.13.3"/>
    </reaction>
</comment>
<feature type="transmembrane region" description="Helical" evidence="9">
    <location>
        <begin position="230"/>
        <end position="247"/>
    </location>
</feature>
<dbReference type="SMART" id="SM00387">
    <property type="entry name" value="HATPase_c"/>
    <property type="match status" value="1"/>
</dbReference>
<dbReference type="PANTHER" id="PTHR24421:SF10">
    <property type="entry name" value="NITRATE_NITRITE SENSOR PROTEIN NARQ"/>
    <property type="match status" value="1"/>
</dbReference>
<evidence type="ECO:0000256" key="1">
    <source>
        <dbReference type="ARBA" id="ARBA00000085"/>
    </source>
</evidence>
<reference evidence="11 12" key="1">
    <citation type="submission" date="2023-06" db="EMBL/GenBank/DDBJ databases">
        <authorList>
            <person name="Yushchuk O."/>
            <person name="Binda E."/>
            <person name="Ruckert-Reed C."/>
            <person name="Fedorenko V."/>
            <person name="Kalinowski J."/>
            <person name="Marinelli F."/>
        </authorList>
    </citation>
    <scope>NUCLEOTIDE SEQUENCE [LARGE SCALE GENOMIC DNA]</scope>
    <source>
        <strain evidence="11 12">NRRL 3884</strain>
    </source>
</reference>
<keyword evidence="12" id="KW-1185">Reference proteome</keyword>
<feature type="transmembrane region" description="Helical" evidence="9">
    <location>
        <begin position="203"/>
        <end position="224"/>
    </location>
</feature>
<dbReference type="CDD" id="cd16917">
    <property type="entry name" value="HATPase_UhpB-NarQ-NarX-like"/>
    <property type="match status" value="1"/>
</dbReference>
<feature type="domain" description="Histidine kinase/HSP90-like ATPase" evidence="10">
    <location>
        <begin position="545"/>
        <end position="634"/>
    </location>
</feature>
<evidence type="ECO:0000313" key="12">
    <source>
        <dbReference type="Proteomes" id="UP001240150"/>
    </source>
</evidence>
<keyword evidence="9" id="KW-0472">Membrane</keyword>
<dbReference type="Pfam" id="PF07730">
    <property type="entry name" value="HisKA_3"/>
    <property type="match status" value="1"/>
</dbReference>
<keyword evidence="6 11" id="KW-0418">Kinase</keyword>
<dbReference type="Gene3D" id="3.30.565.10">
    <property type="entry name" value="Histidine kinase-like ATPase, C-terminal domain"/>
    <property type="match status" value="1"/>
</dbReference>
<keyword evidence="4" id="KW-0808">Transferase</keyword>
<dbReference type="EMBL" id="CP126980">
    <property type="protein sequence ID" value="WIM93593.1"/>
    <property type="molecule type" value="Genomic_DNA"/>
</dbReference>
<feature type="transmembrane region" description="Helical" evidence="9">
    <location>
        <begin position="126"/>
        <end position="147"/>
    </location>
</feature>
<proteinExistence type="predicted"/>
<keyword evidence="7" id="KW-0067">ATP-binding</keyword>
<feature type="transmembrane region" description="Helical" evidence="9">
    <location>
        <begin position="12"/>
        <end position="35"/>
    </location>
</feature>
<feature type="transmembrane region" description="Helical" evidence="9">
    <location>
        <begin position="100"/>
        <end position="119"/>
    </location>
</feature>
<sequence>MTIARWVREHLMLLITAVAVVVAVAVGQLAGAGAMSVTTTLFVAPVAVAYLVMGELVLAAEPGNPVGRLMRAAGLVSCADLLALSWSDFVIPAWAGQWCWWPPFGLIALALLVFPDGTLPGRYWRLVAGVLAGGTLLGTLGLAVAALEHPRDLLTRFFTFAGPASPAVHAAAAGMVAVAAGMAGMLVALWLRWRRTSGDARRQLAYLLAAAVLLAIGLVLNTLAVPGAPIVVALSVPLGMTVAMVRHRLYGLDQVLNRAIVWSIMTLVVIAGYVVLVGMLGRAVLGNRTSVASLVVTGLIAMTFEPLRRWVQRAVERLLFGDRDDPYRVIAELGDLLGRAVDPSAVLPSLTATVARSLRVPYVALESTTGDGPRLLAEHGRATTATESFEMIAHGERIGRLLVAIRSPGSPFTAPERRLLGDVAMQAAVAVAVTRMIRDLRDARERLVLTREEERQRLRRDLHDGLGPALMGMSMRVHTASTATELADDLRDCVVEVRRLVDQLRPPALDDGLENALRTGCRKLTEGGLTARLTVVGSLDGLPPAVEVAAYRIFAEAVTNAARHAWARTCAVAVRRDRCLTMEIVDDGIGINGGRNHGVGLASMRERAAELGGHFDIGAGPAGGTAIHVRLPVS</sequence>
<keyword evidence="9" id="KW-1133">Transmembrane helix</keyword>
<feature type="transmembrane region" description="Helical" evidence="9">
    <location>
        <begin position="167"/>
        <end position="191"/>
    </location>
</feature>
<name>A0ABY8W7F0_9ACTN</name>
<gene>
    <name evidence="11" type="ORF">ACTOB_005576</name>
</gene>
<evidence type="ECO:0000313" key="11">
    <source>
        <dbReference type="EMBL" id="WIM93593.1"/>
    </source>
</evidence>
<dbReference type="EC" id="2.7.13.3" evidence="2"/>